<dbReference type="Proteomes" id="UP000251993">
    <property type="component" value="Chromosome"/>
</dbReference>
<dbReference type="Pfam" id="PF04965">
    <property type="entry name" value="GPW_gp25"/>
    <property type="match status" value="1"/>
</dbReference>
<accession>A0A344TCM8</accession>
<dbReference type="Gene3D" id="3.10.450.40">
    <property type="match status" value="1"/>
</dbReference>
<evidence type="ECO:0000313" key="3">
    <source>
        <dbReference type="Proteomes" id="UP000251993"/>
    </source>
</evidence>
<proteinExistence type="predicted"/>
<reference evidence="2 3" key="1">
    <citation type="submission" date="2018-07" db="EMBL/GenBank/DDBJ databases">
        <title>Genome sequencing of Runella.</title>
        <authorList>
            <person name="Baek M.-G."/>
            <person name="Yi H."/>
        </authorList>
    </citation>
    <scope>NUCLEOTIDE SEQUENCE [LARGE SCALE GENOMIC DNA]</scope>
    <source>
        <strain evidence="2 3">HYN0085</strain>
    </source>
</reference>
<dbReference type="OrthoDB" id="1161413at2"/>
<dbReference type="EMBL" id="CP030850">
    <property type="protein sequence ID" value="AXE16399.1"/>
    <property type="molecule type" value="Genomic_DNA"/>
</dbReference>
<keyword evidence="3" id="KW-1185">Reference proteome</keyword>
<sequence length="140" mass="16540">MPDEYYPVPPSFGSLMKRQFTEKISVEDSIAQNISLYLASKPKEFHFDHNYGCIIHGYDFRQLRDTPSKDQIKRSVEEYLKKFEPRITIIKVDIEITDVEEKVEGGSPRICRYIQIIISSTLVQTQERLKDMKFRLVRYS</sequence>
<evidence type="ECO:0000313" key="2">
    <source>
        <dbReference type="EMBL" id="AXE16399.1"/>
    </source>
</evidence>
<gene>
    <name evidence="2" type="ORF">DR864_00980</name>
</gene>
<dbReference type="KEGG" id="run:DR864_00980"/>
<dbReference type="InterPro" id="IPR007048">
    <property type="entry name" value="IraD/Gp25-like"/>
</dbReference>
<protein>
    <recommendedName>
        <fullName evidence="1">IraD/Gp25-like domain-containing protein</fullName>
    </recommendedName>
</protein>
<dbReference type="SUPFAM" id="SSF160719">
    <property type="entry name" value="gpW/gp25-like"/>
    <property type="match status" value="1"/>
</dbReference>
<evidence type="ECO:0000259" key="1">
    <source>
        <dbReference type="Pfam" id="PF04965"/>
    </source>
</evidence>
<feature type="domain" description="IraD/Gp25-like" evidence="1">
    <location>
        <begin position="26"/>
        <end position="120"/>
    </location>
</feature>
<dbReference type="AlphaFoldDB" id="A0A344TCM8"/>
<dbReference type="RefSeq" id="WP_114065186.1">
    <property type="nucleotide sequence ID" value="NZ_CP030850.1"/>
</dbReference>
<name>A0A344TCM8_9BACT</name>
<organism evidence="2 3">
    <name type="scientific">Runella rosea</name>
    <dbReference type="NCBI Taxonomy" id="2259595"/>
    <lineage>
        <taxon>Bacteria</taxon>
        <taxon>Pseudomonadati</taxon>
        <taxon>Bacteroidota</taxon>
        <taxon>Cytophagia</taxon>
        <taxon>Cytophagales</taxon>
        <taxon>Spirosomataceae</taxon>
        <taxon>Runella</taxon>
    </lineage>
</organism>